<dbReference type="AlphaFoldDB" id="A0A7H1BZW9"/>
<dbReference type="KEGG" id="mbos:ICJ55_05735"/>
<feature type="region of interest" description="Disordered" evidence="1">
    <location>
        <begin position="238"/>
        <end position="261"/>
    </location>
</feature>
<evidence type="ECO:0000313" key="2">
    <source>
        <dbReference type="EMBL" id="QNS14274.1"/>
    </source>
</evidence>
<organism evidence="2 3">
    <name type="scientific">Mannheimia bovis</name>
    <dbReference type="NCBI Taxonomy" id="2770636"/>
    <lineage>
        <taxon>Bacteria</taxon>
        <taxon>Pseudomonadati</taxon>
        <taxon>Pseudomonadota</taxon>
        <taxon>Gammaproteobacteria</taxon>
        <taxon>Pasteurellales</taxon>
        <taxon>Pasteurellaceae</taxon>
        <taxon>Mannheimia</taxon>
    </lineage>
</organism>
<dbReference type="InterPro" id="IPR009228">
    <property type="entry name" value="Capsid_scaffold_GpO"/>
</dbReference>
<dbReference type="Pfam" id="PF05929">
    <property type="entry name" value="Phage_GPO"/>
    <property type="match status" value="1"/>
</dbReference>
<gene>
    <name evidence="2" type="ORF">ICJ55_05735</name>
</gene>
<accession>A0A7H1BZW9</accession>
<sequence>MRALTDFNLIKAVMTTVSKSKLRTDFICIATSGTTVDGREITKQELLDMAETYSTDLYTANMWPEHRRWFNFGQVLEVKVEEVSGELKLFAVLAPNDHLISWNKDGQYLFTSIEITPNFRGSGKSYLTGLGVTDSPASVGTTQLQFNIKDAPQNTVAGEYTQINLALNDKQNDEEKSFFNMVKAFFTQHSEKEPETTQIIPQNNNNKEEKTMDEKQFSQLLNAVNGLGEKVEKYFTQTPATPAPEPAPKPEEPAQAQGITTEQFNQLSSAVSELNKKFDALAEVKTPVPGGVPETKEFNTAV</sequence>
<dbReference type="EMBL" id="CP061280">
    <property type="protein sequence ID" value="QNS14274.1"/>
    <property type="molecule type" value="Genomic_DNA"/>
</dbReference>
<keyword evidence="3" id="KW-1185">Reference proteome</keyword>
<evidence type="ECO:0000313" key="3">
    <source>
        <dbReference type="Proteomes" id="UP000576260"/>
    </source>
</evidence>
<name>A0A7H1BZW9_9PAST</name>
<evidence type="ECO:0000256" key="1">
    <source>
        <dbReference type="SAM" id="MobiDB-lite"/>
    </source>
</evidence>
<reference evidence="2 3" key="1">
    <citation type="submission" date="2020-09" db="EMBL/GenBank/DDBJ databases">
        <title>Mannheimia bovis sp.nov., isolated from a cow.</title>
        <authorList>
            <person name="Li F."/>
        </authorList>
    </citation>
    <scope>NUCLEOTIDE SEQUENCE [LARGE SCALE GENOMIC DNA]</scope>
    <source>
        <strain evidence="2 3">ZY190616</strain>
    </source>
</reference>
<dbReference type="Proteomes" id="UP000576260">
    <property type="component" value="Chromosome"/>
</dbReference>
<protein>
    <submittedName>
        <fullName evidence="2">GPO family capsid scaffolding protein</fullName>
    </submittedName>
</protein>
<proteinExistence type="predicted"/>